<evidence type="ECO:0000256" key="1">
    <source>
        <dbReference type="SAM" id="Phobius"/>
    </source>
</evidence>
<keyword evidence="3" id="KW-1185">Reference proteome</keyword>
<proteinExistence type="predicted"/>
<reference evidence="2 3" key="1">
    <citation type="submission" date="2016-10" db="EMBL/GenBank/DDBJ databases">
        <authorList>
            <person name="de Groot N.N."/>
        </authorList>
    </citation>
    <scope>NUCLEOTIDE SEQUENCE [LARGE SCALE GENOMIC DNA]</scope>
    <source>
        <strain evidence="2 3">DSM 26000</strain>
    </source>
</reference>
<feature type="transmembrane region" description="Helical" evidence="1">
    <location>
        <begin position="13"/>
        <end position="42"/>
    </location>
</feature>
<keyword evidence="1" id="KW-0812">Transmembrane</keyword>
<organism evidence="2 3">
    <name type="scientific">Halpernia frigidisoli</name>
    <dbReference type="NCBI Taxonomy" id="1125876"/>
    <lineage>
        <taxon>Bacteria</taxon>
        <taxon>Pseudomonadati</taxon>
        <taxon>Bacteroidota</taxon>
        <taxon>Flavobacteriia</taxon>
        <taxon>Flavobacteriales</taxon>
        <taxon>Weeksellaceae</taxon>
        <taxon>Chryseobacterium group</taxon>
        <taxon>Halpernia</taxon>
    </lineage>
</organism>
<dbReference type="RefSeq" id="WP_090080928.1">
    <property type="nucleotide sequence ID" value="NZ_FOQT01000004.1"/>
</dbReference>
<accession>A0A1I3HUI6</accession>
<dbReference type="EMBL" id="FOQT01000004">
    <property type="protein sequence ID" value="SFI39341.1"/>
    <property type="molecule type" value="Genomic_DNA"/>
</dbReference>
<sequence length="96" mass="11480">MIMLSAFWPFYQFLGFCFFLGMMLVGFWCIFMFFGFVLPLWLTQGLWEYFGKSKAFDPEEVRFKKLYEKEGYEVIYNNPKGHGPYLHHDSDSHAAH</sequence>
<name>A0A1I3HUI6_9FLAO</name>
<keyword evidence="1" id="KW-1133">Transmembrane helix</keyword>
<dbReference type="AlphaFoldDB" id="A0A1I3HUI6"/>
<dbReference type="Proteomes" id="UP000198931">
    <property type="component" value="Unassembled WGS sequence"/>
</dbReference>
<gene>
    <name evidence="2" type="ORF">SAMN05443292_2397</name>
</gene>
<dbReference type="STRING" id="1125876.SAMN05443292_2397"/>
<evidence type="ECO:0000313" key="2">
    <source>
        <dbReference type="EMBL" id="SFI39341.1"/>
    </source>
</evidence>
<protein>
    <submittedName>
        <fullName evidence="2">Uncharacterized protein</fullName>
    </submittedName>
</protein>
<dbReference type="OrthoDB" id="1452243at2"/>
<keyword evidence="1" id="KW-0472">Membrane</keyword>
<evidence type="ECO:0000313" key="3">
    <source>
        <dbReference type="Proteomes" id="UP000198931"/>
    </source>
</evidence>